<feature type="transmembrane region" description="Helical" evidence="1">
    <location>
        <begin position="53"/>
        <end position="72"/>
    </location>
</feature>
<comment type="caution">
    <text evidence="2">The sequence shown here is derived from an EMBL/GenBank/DDBJ whole genome shotgun (WGS) entry which is preliminary data.</text>
</comment>
<organism evidence="2 3">
    <name type="scientific">Arachis hypogaea</name>
    <name type="common">Peanut</name>
    <dbReference type="NCBI Taxonomy" id="3818"/>
    <lineage>
        <taxon>Eukaryota</taxon>
        <taxon>Viridiplantae</taxon>
        <taxon>Streptophyta</taxon>
        <taxon>Embryophyta</taxon>
        <taxon>Tracheophyta</taxon>
        <taxon>Spermatophyta</taxon>
        <taxon>Magnoliopsida</taxon>
        <taxon>eudicotyledons</taxon>
        <taxon>Gunneridae</taxon>
        <taxon>Pentapetalae</taxon>
        <taxon>rosids</taxon>
        <taxon>fabids</taxon>
        <taxon>Fabales</taxon>
        <taxon>Fabaceae</taxon>
        <taxon>Papilionoideae</taxon>
        <taxon>50 kb inversion clade</taxon>
        <taxon>dalbergioids sensu lato</taxon>
        <taxon>Dalbergieae</taxon>
        <taxon>Pterocarpus clade</taxon>
        <taxon>Arachis</taxon>
    </lineage>
</organism>
<keyword evidence="3" id="KW-1185">Reference proteome</keyword>
<accession>A0A444ZZS8</accession>
<dbReference type="EMBL" id="SDMP01000013">
    <property type="protein sequence ID" value="RYR19671.1"/>
    <property type="molecule type" value="Genomic_DNA"/>
</dbReference>
<evidence type="ECO:0000313" key="2">
    <source>
        <dbReference type="EMBL" id="RYR19671.1"/>
    </source>
</evidence>
<name>A0A444ZZS8_ARAHY</name>
<gene>
    <name evidence="2" type="ORF">Ahy_B03g064545</name>
</gene>
<dbReference type="AlphaFoldDB" id="A0A444ZZS8"/>
<evidence type="ECO:0000256" key="1">
    <source>
        <dbReference type="SAM" id="Phobius"/>
    </source>
</evidence>
<keyword evidence="1" id="KW-0472">Membrane</keyword>
<keyword evidence="1" id="KW-0812">Transmembrane</keyword>
<keyword evidence="1" id="KW-1133">Transmembrane helix</keyword>
<protein>
    <submittedName>
        <fullName evidence="2">Uncharacterized protein</fullName>
    </submittedName>
</protein>
<evidence type="ECO:0000313" key="3">
    <source>
        <dbReference type="Proteomes" id="UP000289738"/>
    </source>
</evidence>
<dbReference type="Proteomes" id="UP000289738">
    <property type="component" value="Chromosome B03"/>
</dbReference>
<sequence length="86" mass="10061">MKHEGQRRHKNMKFLVKSGWSFHISTKDYRPILSSPMACLILSTFHSLILKKMWPQAMMLLLLLLPLVEPFWCCCHSTNKNTTTIT</sequence>
<reference evidence="2 3" key="1">
    <citation type="submission" date="2019-01" db="EMBL/GenBank/DDBJ databases">
        <title>Sequencing of cultivated peanut Arachis hypogaea provides insights into genome evolution and oil improvement.</title>
        <authorList>
            <person name="Chen X."/>
        </authorList>
    </citation>
    <scope>NUCLEOTIDE SEQUENCE [LARGE SCALE GENOMIC DNA]</scope>
    <source>
        <strain evidence="3">cv. Fuhuasheng</strain>
        <tissue evidence="2">Leaves</tissue>
    </source>
</reference>
<proteinExistence type="predicted"/>